<dbReference type="PROSITE" id="PS50800">
    <property type="entry name" value="SAP"/>
    <property type="match status" value="1"/>
</dbReference>
<feature type="repeat" description="RPEL" evidence="7">
    <location>
        <begin position="104"/>
        <end position="129"/>
    </location>
</feature>
<evidence type="ECO:0000313" key="11">
    <source>
        <dbReference type="Proteomes" id="UP000093561"/>
    </source>
</evidence>
<accession>A0AAF5PJ63</accession>
<feature type="region of interest" description="Disordered" evidence="9">
    <location>
        <begin position="235"/>
        <end position="260"/>
    </location>
</feature>
<evidence type="ECO:0000259" key="10">
    <source>
        <dbReference type="PROSITE" id="PS50800"/>
    </source>
</evidence>
<keyword evidence="3" id="KW-0805">Transcription regulation</keyword>
<keyword evidence="4 8" id="KW-0175">Coiled coil</keyword>
<dbReference type="Gene3D" id="1.10.720.30">
    <property type="entry name" value="SAP domain"/>
    <property type="match status" value="1"/>
</dbReference>
<dbReference type="InterPro" id="IPR036361">
    <property type="entry name" value="SAP_dom_sf"/>
</dbReference>
<feature type="repeat" description="RPEL" evidence="7">
    <location>
        <begin position="65"/>
        <end position="90"/>
    </location>
</feature>
<dbReference type="Pfam" id="PF02755">
    <property type="entry name" value="RPEL"/>
    <property type="match status" value="1"/>
</dbReference>
<feature type="compositionally biased region" description="Polar residues" evidence="9">
    <location>
        <begin position="236"/>
        <end position="250"/>
    </location>
</feature>
<dbReference type="SMART" id="SM00513">
    <property type="entry name" value="SAP"/>
    <property type="match status" value="1"/>
</dbReference>
<keyword evidence="6" id="KW-0539">Nucleus</keyword>
<feature type="repeat" description="RPEL" evidence="7">
    <location>
        <begin position="149"/>
        <end position="174"/>
    </location>
</feature>
<dbReference type="GO" id="GO:0005634">
    <property type="term" value="C:nucleus"/>
    <property type="evidence" value="ECO:0007669"/>
    <property type="project" value="UniProtKB-SubCell"/>
</dbReference>
<evidence type="ECO:0000256" key="5">
    <source>
        <dbReference type="ARBA" id="ARBA00023163"/>
    </source>
</evidence>
<dbReference type="PANTHER" id="PTHR22793">
    <property type="entry name" value="MYOCARDIN-RELATED TRANSCRIPTION FACTOR-RELATED"/>
    <property type="match status" value="1"/>
</dbReference>
<dbReference type="GO" id="GO:0045944">
    <property type="term" value="P:positive regulation of transcription by RNA polymerase II"/>
    <property type="evidence" value="ECO:0007669"/>
    <property type="project" value="TreeGrafter"/>
</dbReference>
<dbReference type="InterPro" id="IPR004018">
    <property type="entry name" value="RPEL_repeat"/>
</dbReference>
<proteinExistence type="predicted"/>
<dbReference type="GO" id="GO:0003713">
    <property type="term" value="F:transcription coactivator activity"/>
    <property type="evidence" value="ECO:0007669"/>
    <property type="project" value="TreeGrafter"/>
</dbReference>
<dbReference type="PROSITE" id="PS51073">
    <property type="entry name" value="RPEL"/>
    <property type="match status" value="3"/>
</dbReference>
<comment type="subcellular location">
    <subcellularLocation>
        <location evidence="1">Nucleus</location>
    </subcellularLocation>
</comment>
<evidence type="ECO:0000256" key="7">
    <source>
        <dbReference type="PROSITE-ProRule" id="PRU00401"/>
    </source>
</evidence>
<dbReference type="SUPFAM" id="SSF68906">
    <property type="entry name" value="SAP domain"/>
    <property type="match status" value="1"/>
</dbReference>
<keyword evidence="2" id="KW-0677">Repeat</keyword>
<name>A0AAF5PJ63_WUCBA</name>
<dbReference type="SMART" id="SM00707">
    <property type="entry name" value="RPEL"/>
    <property type="match status" value="3"/>
</dbReference>
<dbReference type="Proteomes" id="UP000093561">
    <property type="component" value="Unassembled WGS sequence"/>
</dbReference>
<feature type="coiled-coil region" evidence="8">
    <location>
        <begin position="799"/>
        <end position="857"/>
    </location>
</feature>
<feature type="region of interest" description="Disordered" evidence="9">
    <location>
        <begin position="746"/>
        <end position="772"/>
    </location>
</feature>
<dbReference type="Pfam" id="PF02037">
    <property type="entry name" value="SAP"/>
    <property type="match status" value="1"/>
</dbReference>
<dbReference type="InterPro" id="IPR003034">
    <property type="entry name" value="SAP_dom"/>
</dbReference>
<dbReference type="Gene3D" id="6.10.150.10">
    <property type="match status" value="1"/>
</dbReference>
<evidence type="ECO:0000256" key="4">
    <source>
        <dbReference type="ARBA" id="ARBA00023054"/>
    </source>
</evidence>
<feature type="region of interest" description="Disordered" evidence="9">
    <location>
        <begin position="1022"/>
        <end position="1056"/>
    </location>
</feature>
<dbReference type="WBParaSite" id="mrna-Wban_01454">
    <property type="protein sequence ID" value="mrna-Wban_01454"/>
    <property type="gene ID" value="Wban_01454"/>
</dbReference>
<reference evidence="11" key="2">
    <citation type="journal article" date="2016" name="Mol. Ecol.">
        <title>Population genomics of the filarial nematode parasite Wuchereria bancrofti from mosquitoes.</title>
        <authorList>
            <person name="Small S.T."/>
            <person name="Reimer L.J."/>
            <person name="Tisch D.J."/>
            <person name="King C.L."/>
            <person name="Christensen B.M."/>
            <person name="Siba P.M."/>
            <person name="Kazura J.W."/>
            <person name="Serre D."/>
            <person name="Zimmerman P.A."/>
        </authorList>
    </citation>
    <scope>NUCLEOTIDE SEQUENCE</scope>
    <source>
        <strain evidence="11">pt0022</strain>
    </source>
</reference>
<evidence type="ECO:0000256" key="8">
    <source>
        <dbReference type="SAM" id="Coils"/>
    </source>
</evidence>
<reference evidence="12" key="3">
    <citation type="submission" date="2024-02" db="UniProtKB">
        <authorList>
            <consortium name="WormBaseParasite"/>
        </authorList>
    </citation>
    <scope>IDENTIFICATION</scope>
    <source>
        <strain evidence="12">pt0022</strain>
    </source>
</reference>
<evidence type="ECO:0000313" key="12">
    <source>
        <dbReference type="WBParaSite" id="mrna-Wban_01454"/>
    </source>
</evidence>
<feature type="compositionally biased region" description="Low complexity" evidence="9">
    <location>
        <begin position="756"/>
        <end position="765"/>
    </location>
</feature>
<feature type="region of interest" description="Disordered" evidence="9">
    <location>
        <begin position="1111"/>
        <end position="1131"/>
    </location>
</feature>
<organism evidence="11 12">
    <name type="scientific">Wuchereria bancrofti</name>
    <dbReference type="NCBI Taxonomy" id="6293"/>
    <lineage>
        <taxon>Eukaryota</taxon>
        <taxon>Metazoa</taxon>
        <taxon>Ecdysozoa</taxon>
        <taxon>Nematoda</taxon>
        <taxon>Chromadorea</taxon>
        <taxon>Rhabditida</taxon>
        <taxon>Spirurina</taxon>
        <taxon>Spiruromorpha</taxon>
        <taxon>Filarioidea</taxon>
        <taxon>Onchocercidae</taxon>
        <taxon>Wuchereria</taxon>
    </lineage>
</organism>
<feature type="compositionally biased region" description="Basic and acidic residues" evidence="9">
    <location>
        <begin position="1042"/>
        <end position="1051"/>
    </location>
</feature>
<evidence type="ECO:0000256" key="1">
    <source>
        <dbReference type="ARBA" id="ARBA00004123"/>
    </source>
</evidence>
<feature type="domain" description="SAP" evidence="10">
    <location>
        <begin position="416"/>
        <end position="450"/>
    </location>
</feature>
<evidence type="ECO:0000256" key="2">
    <source>
        <dbReference type="ARBA" id="ARBA00022737"/>
    </source>
</evidence>
<sequence>MISSMATIGRRIEPKPSTTNISEAIPLLLVPVARQPAVAIPTKFIPRTIFVDAQSLQANMDSNREALRMKLERRPAQGYLIQRGILPADGGDRRKSVLRSKERDALKRKIEQRPSKQKLVTQHILLTASNADPSIQRKAEELKRCKLKDDLNKKLQHRPGPLELITKKILQADAELEQAIQEGRLLFTKTSQRKGAENEEKQSEMEVISATPACAYQRKLPNVCLAKSKVRKKSSQYRTPYDQTLPSPNARSKLKLQDSASTDYQDAETINDALVAHGVSYVSDNASLFNISEQNEDTREMQSSYDLLLQQQQLFLQWQREVEKSRALGTSQEEEGQHCPEECVASSATSPCVAASTQSSLVGTDCVQNGVQSVISEQMLENQHCCQCSSANFSYSGISSGTVNSVSDNEKPRTRLADYRVQDLKNECKKRQLPVSGAKPQLLERLRPYEESILNHCSGTTLMDSSSDLISVSSPAPDVAVQSNRLPPISNVISDYAHKHSISPLVQRTQSTQQHSLVVQLPPAQQQHQVLHLVDANGAVVATATVPHSVQCCCMSSEYPLTNNITLNGTTTQSTTSIRSQQLLSTTTELSQNMMQQVQTEPTFSFAQLGSGGQFTLVRTSSVEQLQHQASPHVMQTGQQQQQQQTQLIQSTLPGNPVLSCHLSGSTTSDQRLTGVSHQVTETPTHSNQQQTQTQIQHAGTATIIRPTIKQQNCHNQFLICNNITRHNLKDGTSVSQNALCPPLQSAQPHCSPVMADSASGSSPDIPSPPNNSEKITVKKYPAHIDPSDTSALLSATTLSIHEEMLRFQQRKIEELQKELHRSQQQLKHQQQVILAAKKAQQAKRQEDAQLEGNQQQSEADMWLNQLDIKHLNKFHIQLFLQHKLQQQQMQAQITEQQNLASTEEKLQEELHVEQAVQDIVRLIKQDARTALLIVQLLRRYQLERSHAVVAAASQVSEDQSCETEVQHSVKVDSNTLEPVTVATSQHQCGSLADIATESIQNTSQQKASVIVISEDELQRYVPTSTPYPKPKSRKKNNINRTRTDNADSQEKISGSVDMEEIFKQVLENASKALMESDAEKRSKTNVVSSPSCFPEEFQIQKVTFSSLRQQESGSCRNEGNGGSNPTALPSCDQLIQPYVAKTPQTSISYSTKQNGMTGDHFEEQVEVFEEGAVDVSQTFQYSKNQAFDDLMDVLRDDQAGANDLKSDNLDFGTGVYGSDELATLLGDDWFRHDCAIPATSPNVHNEKVDNLDEQTSSLNHNDPLIVSFDHNQVVDQFQSIGMDWLDMMLPSPSPDMDTSGINSTQ</sequence>
<reference evidence="11" key="1">
    <citation type="submission" date="2015-03" db="EMBL/GenBank/DDBJ databases">
        <title>Wuchereria bancrofti Genome Sequencing Papua New Guinea Strain.</title>
        <authorList>
            <person name="Small S.T."/>
            <person name="Serre D."/>
            <person name="Zimmerman P.A."/>
        </authorList>
    </citation>
    <scope>NUCLEOTIDE SEQUENCE [LARGE SCALE GENOMIC DNA]</scope>
    <source>
        <strain evidence="11">pt0022</strain>
    </source>
</reference>
<dbReference type="InterPro" id="IPR043451">
    <property type="entry name" value="Myocardin-like"/>
</dbReference>
<evidence type="ECO:0000256" key="3">
    <source>
        <dbReference type="ARBA" id="ARBA00023015"/>
    </source>
</evidence>
<evidence type="ECO:0000256" key="9">
    <source>
        <dbReference type="SAM" id="MobiDB-lite"/>
    </source>
</evidence>
<evidence type="ECO:0000256" key="6">
    <source>
        <dbReference type="ARBA" id="ARBA00023242"/>
    </source>
</evidence>
<keyword evidence="5" id="KW-0804">Transcription</keyword>
<protein>
    <recommendedName>
        <fullName evidence="10">SAP domain-containing protein</fullName>
    </recommendedName>
</protein>
<feature type="compositionally biased region" description="Polar residues" evidence="9">
    <location>
        <begin position="1111"/>
        <end position="1128"/>
    </location>
</feature>
<dbReference type="PANTHER" id="PTHR22793:SF12">
    <property type="entry name" value="MYOCARDIN-RELATED TRANSCRIPTION FACTOR, ISOFORM H"/>
    <property type="match status" value="1"/>
</dbReference>